<dbReference type="PANTHER" id="PTHR30136:SF39">
    <property type="entry name" value="TRANSCRIPTIONAL REGULATORY PROTEIN"/>
    <property type="match status" value="1"/>
</dbReference>
<gene>
    <name evidence="6" type="ORF">GCM10010470_46960</name>
</gene>
<dbReference type="InterPro" id="IPR036388">
    <property type="entry name" value="WH-like_DNA-bd_sf"/>
</dbReference>
<dbReference type="SMART" id="SM00346">
    <property type="entry name" value="HTH_ICLR"/>
    <property type="match status" value="1"/>
</dbReference>
<dbReference type="InterPro" id="IPR036390">
    <property type="entry name" value="WH_DNA-bd_sf"/>
</dbReference>
<dbReference type="RefSeq" id="WP_344683111.1">
    <property type="nucleotide sequence ID" value="NZ_BAAAUX010000019.1"/>
</dbReference>
<reference evidence="6 7" key="1">
    <citation type="journal article" date="2019" name="Int. J. Syst. Evol. Microbiol.">
        <title>The Global Catalogue of Microorganisms (GCM) 10K type strain sequencing project: providing services to taxonomists for standard genome sequencing and annotation.</title>
        <authorList>
            <consortium name="The Broad Institute Genomics Platform"/>
            <consortium name="The Broad Institute Genome Sequencing Center for Infectious Disease"/>
            <person name="Wu L."/>
            <person name="Ma J."/>
        </authorList>
    </citation>
    <scope>NUCLEOTIDE SEQUENCE [LARGE SCALE GENOMIC DNA]</scope>
    <source>
        <strain evidence="6 7">JCM 9383</strain>
    </source>
</reference>
<dbReference type="SUPFAM" id="SSF55781">
    <property type="entry name" value="GAF domain-like"/>
    <property type="match status" value="1"/>
</dbReference>
<protein>
    <submittedName>
        <fullName evidence="6">IclR family transcriptional regulator</fullName>
    </submittedName>
</protein>
<dbReference type="InterPro" id="IPR014757">
    <property type="entry name" value="Tscrpt_reg_IclR_C"/>
</dbReference>
<evidence type="ECO:0000313" key="6">
    <source>
        <dbReference type="EMBL" id="GAA2806307.1"/>
    </source>
</evidence>
<dbReference type="Pfam" id="PF01614">
    <property type="entry name" value="IclR_C"/>
    <property type="match status" value="1"/>
</dbReference>
<dbReference type="InterPro" id="IPR011991">
    <property type="entry name" value="ArsR-like_HTH"/>
</dbReference>
<dbReference type="InterPro" id="IPR029016">
    <property type="entry name" value="GAF-like_dom_sf"/>
</dbReference>
<sequence>MAEPTGVGVLDRVVKILDAVETAPMGASELARALGLSVPTTHRLVSAMVKHGLLMRDSAGQHHIGPRFASSALAASAAPVLEDMRARTGETAQLWVLRGDERLCVASAESEEELRAAVPVGTVLPLSAKGSAAKALAADEPGKRWFESVSERTPGLCSVSAAVRYRGAVVAAVCLAAPVFRVGADGPGAQYGALVEAAADRLGSALQYR</sequence>
<dbReference type="EMBL" id="BAAAUX010000019">
    <property type="protein sequence ID" value="GAA2806307.1"/>
    <property type="molecule type" value="Genomic_DNA"/>
</dbReference>
<evidence type="ECO:0000256" key="1">
    <source>
        <dbReference type="ARBA" id="ARBA00023015"/>
    </source>
</evidence>
<evidence type="ECO:0000259" key="4">
    <source>
        <dbReference type="PROSITE" id="PS51077"/>
    </source>
</evidence>
<keyword evidence="2" id="KW-0238">DNA-binding</keyword>
<keyword evidence="3" id="KW-0804">Transcription</keyword>
<dbReference type="Gene3D" id="3.30.450.40">
    <property type="match status" value="2"/>
</dbReference>
<dbReference type="Gene3D" id="1.10.10.10">
    <property type="entry name" value="Winged helix-like DNA-binding domain superfamily/Winged helix DNA-binding domain"/>
    <property type="match status" value="1"/>
</dbReference>
<evidence type="ECO:0000256" key="3">
    <source>
        <dbReference type="ARBA" id="ARBA00023163"/>
    </source>
</evidence>
<evidence type="ECO:0000313" key="7">
    <source>
        <dbReference type="Proteomes" id="UP001500979"/>
    </source>
</evidence>
<dbReference type="PROSITE" id="PS51077">
    <property type="entry name" value="HTH_ICLR"/>
    <property type="match status" value="1"/>
</dbReference>
<keyword evidence="1" id="KW-0805">Transcription regulation</keyword>
<organism evidence="6 7">
    <name type="scientific">Saccharopolyspora taberi</name>
    <dbReference type="NCBI Taxonomy" id="60895"/>
    <lineage>
        <taxon>Bacteria</taxon>
        <taxon>Bacillati</taxon>
        <taxon>Actinomycetota</taxon>
        <taxon>Actinomycetes</taxon>
        <taxon>Pseudonocardiales</taxon>
        <taxon>Pseudonocardiaceae</taxon>
        <taxon>Saccharopolyspora</taxon>
    </lineage>
</organism>
<dbReference type="Proteomes" id="UP001500979">
    <property type="component" value="Unassembled WGS sequence"/>
</dbReference>
<dbReference type="CDD" id="cd00090">
    <property type="entry name" value="HTH_ARSR"/>
    <property type="match status" value="1"/>
</dbReference>
<comment type="caution">
    <text evidence="6">The sequence shown here is derived from an EMBL/GenBank/DDBJ whole genome shotgun (WGS) entry which is preliminary data.</text>
</comment>
<dbReference type="InterPro" id="IPR005471">
    <property type="entry name" value="Tscrpt_reg_IclR_N"/>
</dbReference>
<proteinExistence type="predicted"/>
<name>A0ABN3VI64_9PSEU</name>
<evidence type="ECO:0000256" key="2">
    <source>
        <dbReference type="ARBA" id="ARBA00023125"/>
    </source>
</evidence>
<keyword evidence="7" id="KW-1185">Reference proteome</keyword>
<feature type="domain" description="HTH iclR-type" evidence="4">
    <location>
        <begin position="7"/>
        <end position="66"/>
    </location>
</feature>
<dbReference type="SUPFAM" id="SSF46785">
    <property type="entry name" value="Winged helix' DNA-binding domain"/>
    <property type="match status" value="1"/>
</dbReference>
<dbReference type="Pfam" id="PF09339">
    <property type="entry name" value="HTH_IclR"/>
    <property type="match status" value="1"/>
</dbReference>
<dbReference type="InterPro" id="IPR050707">
    <property type="entry name" value="HTH_MetabolicPath_Reg"/>
</dbReference>
<accession>A0ABN3VI64</accession>
<evidence type="ECO:0000259" key="5">
    <source>
        <dbReference type="PROSITE" id="PS51078"/>
    </source>
</evidence>
<dbReference type="PROSITE" id="PS51078">
    <property type="entry name" value="ICLR_ED"/>
    <property type="match status" value="1"/>
</dbReference>
<dbReference type="PANTHER" id="PTHR30136">
    <property type="entry name" value="HELIX-TURN-HELIX TRANSCRIPTIONAL REGULATOR, ICLR FAMILY"/>
    <property type="match status" value="1"/>
</dbReference>
<feature type="domain" description="IclR-ED" evidence="5">
    <location>
        <begin position="60"/>
        <end position="209"/>
    </location>
</feature>